<dbReference type="Pfam" id="PF00034">
    <property type="entry name" value="Cytochrom_C"/>
    <property type="match status" value="1"/>
</dbReference>
<dbReference type="Pfam" id="PF03150">
    <property type="entry name" value="CCP_MauG"/>
    <property type="match status" value="1"/>
</dbReference>
<organism evidence="17 18">
    <name type="scientific">Methylobacterium variabile</name>
    <dbReference type="NCBI Taxonomy" id="298794"/>
    <lineage>
        <taxon>Bacteria</taxon>
        <taxon>Pseudomonadati</taxon>
        <taxon>Pseudomonadota</taxon>
        <taxon>Alphaproteobacteria</taxon>
        <taxon>Hyphomicrobiales</taxon>
        <taxon>Methylobacteriaceae</taxon>
        <taxon>Methylobacterium</taxon>
    </lineage>
</organism>
<evidence type="ECO:0000313" key="18">
    <source>
        <dbReference type="Proteomes" id="UP000035955"/>
    </source>
</evidence>
<feature type="signal peptide" evidence="15">
    <location>
        <begin position="1"/>
        <end position="22"/>
    </location>
</feature>
<dbReference type="GO" id="GO:0046872">
    <property type="term" value="F:metal ion binding"/>
    <property type="evidence" value="ECO:0007669"/>
    <property type="project" value="UniProtKB-KW"/>
</dbReference>
<reference evidence="17 18" key="1">
    <citation type="submission" date="2015-03" db="EMBL/GenBank/DDBJ databases">
        <title>Genome sequencing of Methylobacterium variabile DSM 16961.</title>
        <authorList>
            <person name="Chaudhry V."/>
            <person name="Patil P.B."/>
        </authorList>
    </citation>
    <scope>NUCLEOTIDE SEQUENCE [LARGE SCALE GENOMIC DNA]</scope>
    <source>
        <strain evidence="17 18">DSM 16961</strain>
    </source>
</reference>
<comment type="PTM">
    <text evidence="13">Binds 2 heme groups per subunit.</text>
</comment>
<evidence type="ECO:0000256" key="13">
    <source>
        <dbReference type="PIRSR" id="PIRSR000294-1"/>
    </source>
</evidence>
<keyword evidence="7" id="KW-0574">Periplasm</keyword>
<evidence type="ECO:0000256" key="1">
    <source>
        <dbReference type="ARBA" id="ARBA00004418"/>
    </source>
</evidence>
<dbReference type="AlphaFoldDB" id="A0A0J6V5R5"/>
<evidence type="ECO:0000256" key="2">
    <source>
        <dbReference type="ARBA" id="ARBA00004856"/>
    </source>
</evidence>
<evidence type="ECO:0000256" key="4">
    <source>
        <dbReference type="ARBA" id="ARBA00022617"/>
    </source>
</evidence>
<evidence type="ECO:0000256" key="7">
    <source>
        <dbReference type="ARBA" id="ARBA00022764"/>
    </source>
</evidence>
<comment type="cofactor">
    <cofactor evidence="13">
        <name>heme</name>
        <dbReference type="ChEBI" id="CHEBI:30413"/>
    </cofactor>
    <text evidence="13">Binds 2 heme groups.</text>
</comment>
<feature type="binding site" description="axial binding residue" evidence="14">
    <location>
        <position position="219"/>
    </location>
    <ligand>
        <name>heme c</name>
        <dbReference type="ChEBI" id="CHEBI:61717"/>
        <label>2</label>
    </ligand>
    <ligandPart>
        <name>Fe</name>
        <dbReference type="ChEBI" id="CHEBI:18248"/>
    </ligandPart>
</feature>
<keyword evidence="10 14" id="KW-0408">Iron</keyword>
<dbReference type="PROSITE" id="PS51007">
    <property type="entry name" value="CYTC"/>
    <property type="match status" value="1"/>
</dbReference>
<feature type="domain" description="Cytochrome c" evidence="16">
    <location>
        <begin position="200"/>
        <end position="320"/>
    </location>
</feature>
<sequence>MKLRIFTFVAALIGVSAASAQADISALKALYRRPASIPFPESAPYSPQVATLGKMLFFDPRLSGMQNLSCASCHNPSFGYEVPVPGAIGATNTPLGRKAPTILNAAWMPVLFWDGRAQSLEAQAQGPITAAVEMNGKFPEIVGRLKAIPDYATQFRRLFPDSGVSRETLLTAVATYERTVVAGWAPFDRWIEGNEEAITPAAKRGFALFNGKAGCAACHTGWNFTDNKFHDLGIPTKDIGRAQIEPDNPMARHAFKTPGLRNLTYRAPFGHAGQFADLDAILAFYEGGGLDRPSKSPLMRRLDLSRSEREDLVAFLRSLTAEQTETALPNLPN</sequence>
<dbReference type="PATRIC" id="fig|298794.3.peg.1176"/>
<comment type="pathway">
    <text evidence="2">One-carbon metabolism; methylamine degradation.</text>
</comment>
<feature type="chain" id="PRO_5005282598" description="Methylamine utilization protein MauG" evidence="15">
    <location>
        <begin position="23"/>
        <end position="333"/>
    </location>
</feature>
<keyword evidence="17" id="KW-0575">Peroxidase</keyword>
<dbReference type="GO" id="GO:0020037">
    <property type="term" value="F:heme binding"/>
    <property type="evidence" value="ECO:0007669"/>
    <property type="project" value="InterPro"/>
</dbReference>
<evidence type="ECO:0000256" key="15">
    <source>
        <dbReference type="SAM" id="SignalP"/>
    </source>
</evidence>
<dbReference type="GO" id="GO:0042597">
    <property type="term" value="C:periplasmic space"/>
    <property type="evidence" value="ECO:0007669"/>
    <property type="project" value="UniProtKB-SubCell"/>
</dbReference>
<feature type="binding site" description="covalent" evidence="13">
    <location>
        <position position="70"/>
    </location>
    <ligand>
        <name>heme c</name>
        <dbReference type="ChEBI" id="CHEBI:61717"/>
        <label>1</label>
    </ligand>
</feature>
<keyword evidence="3" id="KW-0813">Transport</keyword>
<protein>
    <recommendedName>
        <fullName evidence="12">Methylamine utilization protein MauG</fullName>
    </recommendedName>
</protein>
<keyword evidence="18" id="KW-1185">Reference proteome</keyword>
<dbReference type="RefSeq" id="WP_048445843.1">
    <property type="nucleotide sequence ID" value="NZ_LABY01000137.1"/>
</dbReference>
<dbReference type="InterPro" id="IPR026259">
    <property type="entry name" value="MauG/Cytc_peroxidase"/>
</dbReference>
<dbReference type="SUPFAM" id="SSF46626">
    <property type="entry name" value="Cytochrome c"/>
    <property type="match status" value="2"/>
</dbReference>
<evidence type="ECO:0000256" key="6">
    <source>
        <dbReference type="ARBA" id="ARBA00022729"/>
    </source>
</evidence>
<dbReference type="PANTHER" id="PTHR30600">
    <property type="entry name" value="CYTOCHROME C PEROXIDASE-RELATED"/>
    <property type="match status" value="1"/>
</dbReference>
<dbReference type="InterPro" id="IPR009056">
    <property type="entry name" value="Cyt_c-like_dom"/>
</dbReference>
<accession>A0A0J6V5R5</accession>
<evidence type="ECO:0000256" key="8">
    <source>
        <dbReference type="ARBA" id="ARBA00022982"/>
    </source>
</evidence>
<feature type="binding site" description="covalent" evidence="13">
    <location>
        <position position="73"/>
    </location>
    <ligand>
        <name>heme c</name>
        <dbReference type="ChEBI" id="CHEBI:61717"/>
        <label>1</label>
    </ligand>
</feature>
<evidence type="ECO:0000259" key="16">
    <source>
        <dbReference type="PROSITE" id="PS51007"/>
    </source>
</evidence>
<evidence type="ECO:0000256" key="9">
    <source>
        <dbReference type="ARBA" id="ARBA00023002"/>
    </source>
</evidence>
<evidence type="ECO:0000256" key="5">
    <source>
        <dbReference type="ARBA" id="ARBA00022723"/>
    </source>
</evidence>
<dbReference type="InterPro" id="IPR036909">
    <property type="entry name" value="Cyt_c-like_dom_sf"/>
</dbReference>
<keyword evidence="8" id="KW-0249">Electron transport</keyword>
<feature type="binding site" description="covalent" evidence="13">
    <location>
        <position position="215"/>
    </location>
    <ligand>
        <name>heme c</name>
        <dbReference type="ChEBI" id="CHEBI:61717"/>
        <label>2</label>
    </ligand>
</feature>
<comment type="function">
    <text evidence="11">Involved in methylamine metabolism. Essential for the maturation of the beta subunit of MADH, presumably via a step in the biosynthesis of tryptophan tryptophylquinone (TTQ), the cofactor of MADH.</text>
</comment>
<dbReference type="InterPro" id="IPR004852">
    <property type="entry name" value="Di-haem_cyt_c_peroxidsae"/>
</dbReference>
<evidence type="ECO:0000313" key="17">
    <source>
        <dbReference type="EMBL" id="KMO34251.1"/>
    </source>
</evidence>
<dbReference type="PANTHER" id="PTHR30600:SF10">
    <property type="entry name" value="BLL6722 PROTEIN"/>
    <property type="match status" value="1"/>
</dbReference>
<feature type="binding site" description="covalent" evidence="13">
    <location>
        <position position="218"/>
    </location>
    <ligand>
        <name>heme c</name>
        <dbReference type="ChEBI" id="CHEBI:61717"/>
        <label>2</label>
    </ligand>
</feature>
<gene>
    <name evidence="17" type="ORF">VQ02_19370</name>
</gene>
<evidence type="ECO:0000256" key="10">
    <source>
        <dbReference type="ARBA" id="ARBA00023004"/>
    </source>
</evidence>
<evidence type="ECO:0000256" key="11">
    <source>
        <dbReference type="ARBA" id="ARBA00058991"/>
    </source>
</evidence>
<dbReference type="InterPro" id="IPR051395">
    <property type="entry name" value="Cytochrome_c_Peroxidase/MauG"/>
</dbReference>
<keyword evidence="6 15" id="KW-0732">Signal</keyword>
<evidence type="ECO:0000256" key="12">
    <source>
        <dbReference type="ARBA" id="ARBA00073576"/>
    </source>
</evidence>
<dbReference type="Gene3D" id="1.10.760.10">
    <property type="entry name" value="Cytochrome c-like domain"/>
    <property type="match status" value="2"/>
</dbReference>
<evidence type="ECO:0000256" key="3">
    <source>
        <dbReference type="ARBA" id="ARBA00022448"/>
    </source>
</evidence>
<comment type="caution">
    <text evidence="17">The sequence shown here is derived from an EMBL/GenBank/DDBJ whole genome shotgun (WGS) entry which is preliminary data.</text>
</comment>
<name>A0A0J6V5R5_9HYPH</name>
<evidence type="ECO:0000256" key="14">
    <source>
        <dbReference type="PIRSR" id="PIRSR000294-2"/>
    </source>
</evidence>
<dbReference type="PIRSF" id="PIRSF000294">
    <property type="entry name" value="Cytochrome-c_peroxidase"/>
    <property type="match status" value="1"/>
</dbReference>
<dbReference type="EMBL" id="LABY01000137">
    <property type="protein sequence ID" value="KMO34251.1"/>
    <property type="molecule type" value="Genomic_DNA"/>
</dbReference>
<comment type="subcellular location">
    <subcellularLocation>
        <location evidence="1">Periplasm</location>
    </subcellularLocation>
</comment>
<keyword evidence="5 14" id="KW-0479">Metal-binding</keyword>
<proteinExistence type="predicted"/>
<dbReference type="GO" id="GO:0009055">
    <property type="term" value="F:electron transfer activity"/>
    <property type="evidence" value="ECO:0007669"/>
    <property type="project" value="InterPro"/>
</dbReference>
<keyword evidence="9" id="KW-0560">Oxidoreductase</keyword>
<dbReference type="Proteomes" id="UP000035955">
    <property type="component" value="Unassembled WGS sequence"/>
</dbReference>
<dbReference type="FunFam" id="1.10.760.10:FF:000019">
    <property type="entry name" value="Di-heme cytochrome C peroxidase"/>
    <property type="match status" value="1"/>
</dbReference>
<feature type="binding site" description="axial binding residue" evidence="14">
    <location>
        <position position="74"/>
    </location>
    <ligand>
        <name>heme c</name>
        <dbReference type="ChEBI" id="CHEBI:61717"/>
        <label>1</label>
    </ligand>
    <ligandPart>
        <name>Fe</name>
        <dbReference type="ChEBI" id="CHEBI:18248"/>
    </ligandPart>
</feature>
<dbReference type="OrthoDB" id="9805202at2"/>
<keyword evidence="4 13" id="KW-0349">Heme</keyword>
<dbReference type="GO" id="GO:0004130">
    <property type="term" value="F:cytochrome-c peroxidase activity"/>
    <property type="evidence" value="ECO:0007669"/>
    <property type="project" value="TreeGrafter"/>
</dbReference>